<dbReference type="RefSeq" id="WP_048923711.1">
    <property type="nucleotide sequence ID" value="NZ_DAWBWI010000288.1"/>
</dbReference>
<comment type="pathway">
    <text evidence="2 8">Protein biosynthesis; polypeptide chain elongation.</text>
</comment>
<dbReference type="InterPro" id="IPR011768">
    <property type="entry name" value="Transl_elongation_fac_P"/>
</dbReference>
<dbReference type="Gene3D" id="2.30.30.30">
    <property type="match status" value="1"/>
</dbReference>
<dbReference type="InterPro" id="IPR012340">
    <property type="entry name" value="NA-bd_OB-fold"/>
</dbReference>
<dbReference type="Pfam" id="PF08207">
    <property type="entry name" value="EFP_N"/>
    <property type="match status" value="1"/>
</dbReference>
<feature type="domain" description="Translation elongation factor P/YeiP central" evidence="12">
    <location>
        <begin position="67"/>
        <end position="121"/>
    </location>
</feature>
<evidence type="ECO:0000259" key="11">
    <source>
        <dbReference type="SMART" id="SM00841"/>
    </source>
</evidence>
<dbReference type="NCBIfam" id="NF001810">
    <property type="entry name" value="PRK00529.1"/>
    <property type="match status" value="1"/>
</dbReference>
<dbReference type="GO" id="GO:0005829">
    <property type="term" value="C:cytosol"/>
    <property type="evidence" value="ECO:0007669"/>
    <property type="project" value="UniProtKB-ARBA"/>
</dbReference>
<reference evidence="13" key="3">
    <citation type="submission" date="2021-10" db="EMBL/GenBank/DDBJ databases">
        <title>Collection of gut derived symbiotic bacterial strains cultured from healthy donors.</title>
        <authorList>
            <person name="Lin H."/>
            <person name="Littmann E."/>
            <person name="Kohout C."/>
            <person name="Pamer E.G."/>
        </authorList>
    </citation>
    <scope>NUCLEOTIDE SEQUENCE</scope>
    <source>
        <strain evidence="13">DFI.4.48</strain>
    </source>
</reference>
<dbReference type="FunFam" id="2.30.30.30:FF:000003">
    <property type="entry name" value="Elongation factor P"/>
    <property type="match status" value="1"/>
</dbReference>
<dbReference type="EMBL" id="JAJDKZ010000001">
    <property type="protein sequence ID" value="MCB8609050.1"/>
    <property type="molecule type" value="Genomic_DNA"/>
</dbReference>
<dbReference type="FunFam" id="2.40.50.140:FF:000004">
    <property type="entry name" value="Elongation factor P"/>
    <property type="match status" value="1"/>
</dbReference>
<dbReference type="SUPFAM" id="SSF50249">
    <property type="entry name" value="Nucleic acid-binding proteins"/>
    <property type="match status" value="2"/>
</dbReference>
<accession>A0A2T3G2K5</accession>
<comment type="subcellular location">
    <subcellularLocation>
        <location evidence="1 8">Cytoplasm</location>
    </subcellularLocation>
</comment>
<gene>
    <name evidence="8 14" type="primary">efp</name>
    <name evidence="14" type="ORF">C7U55_02995</name>
    <name evidence="13" type="ORF">LJD69_00385</name>
</gene>
<dbReference type="Proteomes" id="UP000241201">
    <property type="component" value="Unassembled WGS sequence"/>
</dbReference>
<evidence type="ECO:0000256" key="2">
    <source>
        <dbReference type="ARBA" id="ARBA00004815"/>
    </source>
</evidence>
<evidence type="ECO:0000259" key="12">
    <source>
        <dbReference type="SMART" id="SM01185"/>
    </source>
</evidence>
<reference evidence="14" key="2">
    <citation type="journal article" date="2019" name="Int. J. Syst. Evol. Microbiol.">
        <title>Faecalibacillus intestinalis gen. nov., sp. nov. and Faecalibacillus faecis sp. nov., isolated from human faeces.</title>
        <authorList>
            <person name="Seo B."/>
            <person name="Jeon K."/>
            <person name="Baek I."/>
            <person name="Lee Y.M."/>
            <person name="Baek K."/>
            <person name="Ko G."/>
        </authorList>
    </citation>
    <scope>NUCLEOTIDE SEQUENCE</scope>
    <source>
        <strain evidence="14">SNUG30370</strain>
    </source>
</reference>
<dbReference type="InterPro" id="IPR015365">
    <property type="entry name" value="Elong-fact-P_C"/>
</dbReference>
<dbReference type="CDD" id="cd04470">
    <property type="entry name" value="S1_EF-P_repeat_1"/>
    <property type="match status" value="1"/>
</dbReference>
<dbReference type="Pfam" id="PF01132">
    <property type="entry name" value="EFP"/>
    <property type="match status" value="1"/>
</dbReference>
<dbReference type="UniPathway" id="UPA00345"/>
<dbReference type="Pfam" id="PF09285">
    <property type="entry name" value="Elong-fact-P_C"/>
    <property type="match status" value="1"/>
</dbReference>
<dbReference type="PANTHER" id="PTHR30053">
    <property type="entry name" value="ELONGATION FACTOR P"/>
    <property type="match status" value="1"/>
</dbReference>
<dbReference type="InterPro" id="IPR001059">
    <property type="entry name" value="Transl_elong_P/YeiP_cen"/>
</dbReference>
<dbReference type="InterPro" id="IPR013185">
    <property type="entry name" value="Transl_elong_KOW-like"/>
</dbReference>
<dbReference type="PANTHER" id="PTHR30053:SF12">
    <property type="entry name" value="ELONGATION FACTOR P (EF-P) FAMILY PROTEIN"/>
    <property type="match status" value="1"/>
</dbReference>
<dbReference type="EMBL" id="PYLP01000002">
    <property type="protein sequence ID" value="PST41758.1"/>
    <property type="molecule type" value="Genomic_DNA"/>
</dbReference>
<feature type="domain" description="Elongation factor P C-terminal" evidence="11">
    <location>
        <begin position="129"/>
        <end position="184"/>
    </location>
</feature>
<dbReference type="Gene3D" id="2.40.50.140">
    <property type="entry name" value="Nucleic acid-binding proteins"/>
    <property type="match status" value="2"/>
</dbReference>
<dbReference type="GO" id="GO:0003746">
    <property type="term" value="F:translation elongation factor activity"/>
    <property type="evidence" value="ECO:0007669"/>
    <property type="project" value="UniProtKB-UniRule"/>
</dbReference>
<dbReference type="InterPro" id="IPR013852">
    <property type="entry name" value="Transl_elong_P/YeiP_CS"/>
</dbReference>
<keyword evidence="4 8" id="KW-0963">Cytoplasm</keyword>
<dbReference type="InterPro" id="IPR020599">
    <property type="entry name" value="Transl_elong_fac_P/YeiP"/>
</dbReference>
<evidence type="ECO:0000256" key="1">
    <source>
        <dbReference type="ARBA" id="ARBA00004496"/>
    </source>
</evidence>
<evidence type="ECO:0000313" key="13">
    <source>
        <dbReference type="EMBL" id="MCB8609050.1"/>
    </source>
</evidence>
<dbReference type="GeneID" id="77470072"/>
<dbReference type="HAMAP" id="MF_00141">
    <property type="entry name" value="EF_P"/>
    <property type="match status" value="1"/>
</dbReference>
<proteinExistence type="inferred from homology"/>
<evidence type="ECO:0000256" key="8">
    <source>
        <dbReference type="HAMAP-Rule" id="MF_00141"/>
    </source>
</evidence>
<evidence type="ECO:0000256" key="5">
    <source>
        <dbReference type="ARBA" id="ARBA00022768"/>
    </source>
</evidence>
<reference evidence="15" key="1">
    <citation type="submission" date="2018-03" db="EMBL/GenBank/DDBJ databases">
        <title>Lachnoclostridium SNUG30370 gen.nov., sp.nov., isolated from human faeces.</title>
        <authorList>
            <person name="Seo B."/>
            <person name="Jeon K."/>
            <person name="Ko G."/>
        </authorList>
    </citation>
    <scope>NUCLEOTIDE SEQUENCE [LARGE SCALE GENOMIC DNA]</scope>
    <source>
        <strain evidence="15">SNUG30370</strain>
    </source>
</reference>
<evidence type="ECO:0000313" key="15">
    <source>
        <dbReference type="Proteomes" id="UP000241201"/>
    </source>
</evidence>
<evidence type="ECO:0000256" key="9">
    <source>
        <dbReference type="NCBIfam" id="TIGR00038"/>
    </source>
</evidence>
<dbReference type="GO" id="GO:0043043">
    <property type="term" value="P:peptide biosynthetic process"/>
    <property type="evidence" value="ECO:0007669"/>
    <property type="project" value="InterPro"/>
</dbReference>
<evidence type="ECO:0000256" key="4">
    <source>
        <dbReference type="ARBA" id="ARBA00022490"/>
    </source>
</evidence>
<comment type="function">
    <text evidence="7 8">Involved in peptide bond synthesis. Stimulates efficient translation and peptide-bond synthesis on native or reconstituted 70S ribosomes in vitro. Probably functions indirectly by altering the affinity of the ribosome for aminoacyl-tRNA, thus increasing their reactivity as acceptors for peptidyl transferase.</text>
</comment>
<dbReference type="AlphaFoldDB" id="A0A2T3G2K5"/>
<dbReference type="InterPro" id="IPR014722">
    <property type="entry name" value="Rib_uL2_dom2"/>
</dbReference>
<comment type="similarity">
    <text evidence="3 8 10">Belongs to the elongation factor P family.</text>
</comment>
<dbReference type="PROSITE" id="PS01275">
    <property type="entry name" value="EFP"/>
    <property type="match status" value="1"/>
</dbReference>
<dbReference type="FunFam" id="2.40.50.140:FF:000009">
    <property type="entry name" value="Elongation factor P"/>
    <property type="match status" value="1"/>
</dbReference>
<evidence type="ECO:0000256" key="7">
    <source>
        <dbReference type="ARBA" id="ARBA00025469"/>
    </source>
</evidence>
<dbReference type="CDD" id="cd05794">
    <property type="entry name" value="S1_EF-P_repeat_2"/>
    <property type="match status" value="1"/>
</dbReference>
<protein>
    <recommendedName>
        <fullName evidence="8 9">Elongation factor P</fullName>
        <shortName evidence="8">EF-P</shortName>
    </recommendedName>
</protein>
<evidence type="ECO:0000256" key="3">
    <source>
        <dbReference type="ARBA" id="ARBA00009479"/>
    </source>
</evidence>
<dbReference type="InterPro" id="IPR008991">
    <property type="entry name" value="Translation_prot_SH3-like_sf"/>
</dbReference>
<dbReference type="NCBIfam" id="TIGR00038">
    <property type="entry name" value="efp"/>
    <property type="match status" value="1"/>
</dbReference>
<comment type="caution">
    <text evidence="14">The sequence shown here is derived from an EMBL/GenBank/DDBJ whole genome shotgun (WGS) entry which is preliminary data.</text>
</comment>
<evidence type="ECO:0000313" key="14">
    <source>
        <dbReference type="EMBL" id="PST41758.1"/>
    </source>
</evidence>
<dbReference type="SUPFAM" id="SSF50104">
    <property type="entry name" value="Translation proteins SH3-like domain"/>
    <property type="match status" value="1"/>
</dbReference>
<dbReference type="SMART" id="SM01185">
    <property type="entry name" value="EFP"/>
    <property type="match status" value="1"/>
</dbReference>
<evidence type="ECO:0000256" key="6">
    <source>
        <dbReference type="ARBA" id="ARBA00022917"/>
    </source>
</evidence>
<organism evidence="14 15">
    <name type="scientific">Faecalibacillus faecis</name>
    <dbReference type="NCBI Taxonomy" id="1982628"/>
    <lineage>
        <taxon>Bacteria</taxon>
        <taxon>Bacillati</taxon>
        <taxon>Bacillota</taxon>
        <taxon>Erysipelotrichia</taxon>
        <taxon>Erysipelotrichales</taxon>
        <taxon>Coprobacillaceae</taxon>
        <taxon>Faecalibacillus</taxon>
    </lineage>
</organism>
<keyword evidence="6 8" id="KW-0648">Protein biosynthesis</keyword>
<dbReference type="Proteomes" id="UP001198439">
    <property type="component" value="Unassembled WGS sequence"/>
</dbReference>
<dbReference type="SMART" id="SM00841">
    <property type="entry name" value="Elong-fact-P_C"/>
    <property type="match status" value="1"/>
</dbReference>
<dbReference type="PIRSF" id="PIRSF005901">
    <property type="entry name" value="EF-P"/>
    <property type="match status" value="1"/>
</dbReference>
<keyword evidence="15" id="KW-1185">Reference proteome</keyword>
<sequence>MINVSDLKPGVTFQLDGNLYVVLDYSHNKTARAAANIKVKMKNLRTGSTTELTFGGNDKVKRAQIDKKEMQYLYNTGDAFVFMDGETYEQIEIPAENLEWEKNFLKESATATIRSFEGEVLGVQLPDKVTLQITEAEAAVKGDTATGATKNAVLETGFQIKVPLFIDEGEMVVISTAEGKYSGRA</sequence>
<evidence type="ECO:0000256" key="10">
    <source>
        <dbReference type="RuleBase" id="RU004389"/>
    </source>
</evidence>
<name>A0A2T3G2K5_9FIRM</name>
<keyword evidence="5 8" id="KW-0251">Elongation factor</keyword>